<evidence type="ECO:0000313" key="3">
    <source>
        <dbReference type="Proteomes" id="UP001651158"/>
    </source>
</evidence>
<keyword evidence="1" id="KW-0472">Membrane</keyword>
<name>A0ABR4QQP6_9CEST</name>
<dbReference type="EMBL" id="JAKROA010000001">
    <property type="protein sequence ID" value="KAL5111877.1"/>
    <property type="molecule type" value="Genomic_DNA"/>
</dbReference>
<dbReference type="Proteomes" id="UP001651158">
    <property type="component" value="Unassembled WGS sequence"/>
</dbReference>
<evidence type="ECO:0000256" key="1">
    <source>
        <dbReference type="SAM" id="Phobius"/>
    </source>
</evidence>
<protein>
    <submittedName>
        <fullName evidence="2">Uncharacterized protein</fullName>
    </submittedName>
</protein>
<proteinExistence type="predicted"/>
<gene>
    <name evidence="2" type="ORF">TcWFU_003969</name>
</gene>
<reference evidence="2 3" key="1">
    <citation type="journal article" date="2022" name="Front. Cell. Infect. Microbiol.">
        <title>The Genomes of Two Strains of Taenia crassiceps the Animal Model for the Study of Human Cysticercosis.</title>
        <authorList>
            <person name="Bobes R.J."/>
            <person name="Estrada K."/>
            <person name="Rios-Valencia D.G."/>
            <person name="Calderon-Gallegos A."/>
            <person name="de la Torre P."/>
            <person name="Carrero J.C."/>
            <person name="Sanchez-Flores A."/>
            <person name="Laclette J.P."/>
        </authorList>
    </citation>
    <scope>NUCLEOTIDE SEQUENCE [LARGE SCALE GENOMIC DNA]</scope>
    <source>
        <strain evidence="2">WFUcys</strain>
    </source>
</reference>
<keyword evidence="1" id="KW-0812">Transmembrane</keyword>
<evidence type="ECO:0000313" key="2">
    <source>
        <dbReference type="EMBL" id="KAL5111877.1"/>
    </source>
</evidence>
<keyword evidence="1" id="KW-1133">Transmembrane helix</keyword>
<feature type="transmembrane region" description="Helical" evidence="1">
    <location>
        <begin position="612"/>
        <end position="636"/>
    </location>
</feature>
<organism evidence="2 3">
    <name type="scientific">Taenia crassiceps</name>
    <dbReference type="NCBI Taxonomy" id="6207"/>
    <lineage>
        <taxon>Eukaryota</taxon>
        <taxon>Metazoa</taxon>
        <taxon>Spiralia</taxon>
        <taxon>Lophotrochozoa</taxon>
        <taxon>Platyhelminthes</taxon>
        <taxon>Cestoda</taxon>
        <taxon>Eucestoda</taxon>
        <taxon>Cyclophyllidea</taxon>
        <taxon>Taeniidae</taxon>
        <taxon>Taenia</taxon>
    </lineage>
</organism>
<keyword evidence="3" id="KW-1185">Reference proteome</keyword>
<sequence>MTNINTIIQLDGSTTFNLIRACDYGGLHVLFTITNSQISSCYFVRGKDMENSSITSRTNSFSQCDIYHGRIQLVCPSGTAERAVLYLKGQLLNPISTTTKQIIHVSEAIKVNVLICENDSSDRGEIIGITPGYSQELHLTNVKMFVAGSTPYQLKDNAVLVLKSPPIYGDVFCEHKKVQIGDTVCKAPVYKLTGCGGILDTVSLEVLANADGASSSTILTMPIIVRRDNLSFKTMDPPAAAEVKKSVRMAMTESWITLSSKDLNKIEGAMYTLIDGPIYGGLYLGDTQIRSFRASHLDQFVILYRRNDKHTFDVLQDTFHLVICAGWPECFPNAQIIHVQIDMFPIEEKIIFRDILHTPSKSGVPVTFGQRTRMCGSFRLTFKPILGVLLLENVEIVRTDSKFFPQDRISYYRSEWNTSMDEFAFEQVQPPTIVVFRVITQPLIQFKTLHIIHGKEFVLDTRFLDISTLQASTERLKSEGLLKTSSSLKKALYFEFPQKTPVGRFFKSSPTDDKAGLLCFTYKELVEGDVKFQAFPNASIHTTSEGIKVGVFAPMFMAPQSVPIEITIISGQYNVQNNILLSDFVDESGSMQSQSDSSSGTPISRESESLKIWFATAIGIVCGIVCIFVTVAYFLLRRWRSKQRIQTRLFPNQTMHTDATPPKSAPGMQLAGQIDDQLSSPAMPVPLSAFEIGKAHPHAKVILSTDQGTSWSGQKSRWTAPSPTLCFLHAETAVQVSDECRHSKSCIFSQTMATSRALSSPQSSCKRLPLQPF</sequence>
<comment type="caution">
    <text evidence="2">The sequence shown here is derived from an EMBL/GenBank/DDBJ whole genome shotgun (WGS) entry which is preliminary data.</text>
</comment>
<accession>A0ABR4QQP6</accession>